<accession>A0A4C1YJJ0</accession>
<evidence type="ECO:0000313" key="2">
    <source>
        <dbReference type="Proteomes" id="UP000299102"/>
    </source>
</evidence>
<protein>
    <submittedName>
        <fullName evidence="1">Uncharacterized protein</fullName>
    </submittedName>
</protein>
<organism evidence="1 2">
    <name type="scientific">Eumeta variegata</name>
    <name type="common">Bagworm moth</name>
    <name type="synonym">Eumeta japonica</name>
    <dbReference type="NCBI Taxonomy" id="151549"/>
    <lineage>
        <taxon>Eukaryota</taxon>
        <taxon>Metazoa</taxon>
        <taxon>Ecdysozoa</taxon>
        <taxon>Arthropoda</taxon>
        <taxon>Hexapoda</taxon>
        <taxon>Insecta</taxon>
        <taxon>Pterygota</taxon>
        <taxon>Neoptera</taxon>
        <taxon>Endopterygota</taxon>
        <taxon>Lepidoptera</taxon>
        <taxon>Glossata</taxon>
        <taxon>Ditrysia</taxon>
        <taxon>Tineoidea</taxon>
        <taxon>Psychidae</taxon>
        <taxon>Oiketicinae</taxon>
        <taxon>Eumeta</taxon>
    </lineage>
</organism>
<reference evidence="1 2" key="1">
    <citation type="journal article" date="2019" name="Commun. Biol.">
        <title>The bagworm genome reveals a unique fibroin gene that provides high tensile strength.</title>
        <authorList>
            <person name="Kono N."/>
            <person name="Nakamura H."/>
            <person name="Ohtoshi R."/>
            <person name="Tomita M."/>
            <person name="Numata K."/>
            <person name="Arakawa K."/>
        </authorList>
    </citation>
    <scope>NUCLEOTIDE SEQUENCE [LARGE SCALE GENOMIC DNA]</scope>
</reference>
<name>A0A4C1YJJ0_EUMVA</name>
<keyword evidence="2" id="KW-1185">Reference proteome</keyword>
<sequence>MMCCVTAASLAGAGPQRAHATSGCVTKKYRYIKNSPHHNNRRCFDIFEGKTGLRATRAANSWLSPLLDATREELRGKFVEGVWGEPPELLLNGRNKTA</sequence>
<comment type="caution">
    <text evidence="1">The sequence shown here is derived from an EMBL/GenBank/DDBJ whole genome shotgun (WGS) entry which is preliminary data.</text>
</comment>
<evidence type="ECO:0000313" key="1">
    <source>
        <dbReference type="EMBL" id="GBP76298.1"/>
    </source>
</evidence>
<proteinExistence type="predicted"/>
<dbReference type="EMBL" id="BGZK01001285">
    <property type="protein sequence ID" value="GBP76298.1"/>
    <property type="molecule type" value="Genomic_DNA"/>
</dbReference>
<dbReference type="AlphaFoldDB" id="A0A4C1YJJ0"/>
<dbReference type="Proteomes" id="UP000299102">
    <property type="component" value="Unassembled WGS sequence"/>
</dbReference>
<gene>
    <name evidence="1" type="ORF">EVAR_28926_1</name>
</gene>